<reference evidence="3 4" key="1">
    <citation type="submission" date="2015-09" db="EMBL/GenBank/DDBJ databases">
        <authorList>
            <consortium name="Pathogen Informatics"/>
        </authorList>
    </citation>
    <scope>NUCLEOTIDE SEQUENCE [LARGE SCALE GENOMIC DNA]</scope>
    <source>
        <strain evidence="3 4">2789STDY5834885</strain>
    </source>
</reference>
<keyword evidence="2" id="KW-0472">Membrane</keyword>
<dbReference type="EMBL" id="CZAL01000006">
    <property type="protein sequence ID" value="CUP13533.1"/>
    <property type="molecule type" value="Genomic_DNA"/>
</dbReference>
<protein>
    <submittedName>
        <fullName evidence="3">Uncharacterized protein</fullName>
    </submittedName>
</protein>
<keyword evidence="2" id="KW-0812">Transmembrane</keyword>
<accession>A0A174KNH6</accession>
<evidence type="ECO:0000313" key="4">
    <source>
        <dbReference type="Proteomes" id="UP000095709"/>
    </source>
</evidence>
<dbReference type="RefSeq" id="WP_055266164.1">
    <property type="nucleotide sequence ID" value="NZ_CZAL01000006.1"/>
</dbReference>
<organism evidence="3 4">
    <name type="scientific">Fusicatenibacter saccharivorans</name>
    <dbReference type="NCBI Taxonomy" id="1150298"/>
    <lineage>
        <taxon>Bacteria</taxon>
        <taxon>Bacillati</taxon>
        <taxon>Bacillota</taxon>
        <taxon>Clostridia</taxon>
        <taxon>Lachnospirales</taxon>
        <taxon>Lachnospiraceae</taxon>
        <taxon>Fusicatenibacter</taxon>
    </lineage>
</organism>
<evidence type="ECO:0000256" key="2">
    <source>
        <dbReference type="SAM" id="Phobius"/>
    </source>
</evidence>
<feature type="transmembrane region" description="Helical" evidence="2">
    <location>
        <begin position="82"/>
        <end position="102"/>
    </location>
</feature>
<feature type="coiled-coil region" evidence="1">
    <location>
        <begin position="35"/>
        <end position="75"/>
    </location>
</feature>
<evidence type="ECO:0000256" key="1">
    <source>
        <dbReference type="SAM" id="Coils"/>
    </source>
</evidence>
<keyword evidence="2" id="KW-1133">Transmembrane helix</keyword>
<dbReference type="Proteomes" id="UP000095709">
    <property type="component" value="Unassembled WGS sequence"/>
</dbReference>
<evidence type="ECO:0000313" key="3">
    <source>
        <dbReference type="EMBL" id="CUP13533.1"/>
    </source>
</evidence>
<name>A0A174KNH6_9FIRM</name>
<sequence length="246" mass="27732">MNWVCESCGYENEYNDESQPTECLCCGEPASEHQLNQAKQELEKYHKEQARQRRLEQLRQEAIKQQEKIEHSIDAFAKGIKGIAAACIVAMILAVAIAGLNVCQGNITLKYIGTNIKNISVVDNVTDVTENVSEHLRENTLEYKNNIVRNVSFTTKSKDHSVLAHLGLLMENKKEAMKSTSGMFKQIGSNFKGGYENRTKNLAISKNNVANGFGNFKNNCKLFWRQAAKNINQLVDYIARKIGRTK</sequence>
<dbReference type="AlphaFoldDB" id="A0A174KNH6"/>
<proteinExistence type="predicted"/>
<gene>
    <name evidence="3" type="ORF">ERS852498_01314</name>
</gene>
<keyword evidence="1" id="KW-0175">Coiled coil</keyword>